<feature type="binding site" evidence="7">
    <location>
        <position position="311"/>
    </location>
    <ligand>
        <name>substrate</name>
    </ligand>
</feature>
<keyword evidence="3 7" id="KW-0479">Metal-binding</keyword>
<dbReference type="GO" id="GO:0044205">
    <property type="term" value="P:'de novo' UMP biosynthetic process"/>
    <property type="evidence" value="ECO:0007669"/>
    <property type="project" value="UniProtKB-UniRule"/>
</dbReference>
<evidence type="ECO:0000256" key="5">
    <source>
        <dbReference type="ARBA" id="ARBA00022833"/>
    </source>
</evidence>
<proteinExistence type="inferred from homology"/>
<comment type="catalytic activity">
    <reaction evidence="7">
        <text>(S)-dihydroorotate + H2O = N-carbamoyl-L-aspartate + H(+)</text>
        <dbReference type="Rhea" id="RHEA:24296"/>
        <dbReference type="ChEBI" id="CHEBI:15377"/>
        <dbReference type="ChEBI" id="CHEBI:15378"/>
        <dbReference type="ChEBI" id="CHEBI:30864"/>
        <dbReference type="ChEBI" id="CHEBI:32814"/>
        <dbReference type="EC" id="3.5.2.3"/>
    </reaction>
</comment>
<feature type="binding site" evidence="7">
    <location>
        <position position="154"/>
    </location>
    <ligand>
        <name>Zn(2+)</name>
        <dbReference type="ChEBI" id="CHEBI:29105"/>
        <label>1</label>
    </ligand>
</feature>
<dbReference type="GO" id="GO:0006145">
    <property type="term" value="P:purine nucleobase catabolic process"/>
    <property type="evidence" value="ECO:0007669"/>
    <property type="project" value="TreeGrafter"/>
</dbReference>
<sequence length="431" mass="45760">MKVALLVKRGRLINPATGEDTVCDILTEDNKIKAIGTELAAAGATVIDAKGLVVTPGLIDMHVHLRQPGQSQKETIASGTRAAAAGGFTRVATMPNTKPVIDSTIVVDGLKYKIMREGVVKVNIIGSLSKGLEGKELSAMGGMAREGVVAFSDDGRYVENCDFMRKAMEYASMFGKIVIDHCEEASLVADGCMHEGAVSAELGLKGRPAAAEDIAVARDILLAEATGAAVHIAHISTENAVHMVRWAKAKGLKVTAEATPQHMILTDEALRTYDPRFKVNPPLRSESHRRAVVEGLADGTIDAIVTDHAPHTAEEKDCEFSLAPSGFVGLETALGAVLTCLYHTGTVSLMTLIRAMTSTPARLLGLDSGDIAVCNEADITLIDLDKEWTVDPEDFYSRGKSTPFEGMILKGKAVATIVDGKLVMKDGEVLA</sequence>
<comment type="function">
    <text evidence="1 7">Catalyzes the reversible cyclization of carbamoyl aspartate to dihydroorotate.</text>
</comment>
<dbReference type="PATRIC" id="fig|861450.3.peg.109"/>
<dbReference type="GO" id="GO:0008270">
    <property type="term" value="F:zinc ion binding"/>
    <property type="evidence" value="ECO:0007669"/>
    <property type="project" value="UniProtKB-UniRule"/>
</dbReference>
<dbReference type="InterPro" id="IPR002195">
    <property type="entry name" value="Dihydroorotase_CS"/>
</dbReference>
<dbReference type="Pfam" id="PF07969">
    <property type="entry name" value="Amidohydro_3"/>
    <property type="match status" value="1"/>
</dbReference>
<dbReference type="PROSITE" id="PS00482">
    <property type="entry name" value="DIHYDROOROTASE_1"/>
    <property type="match status" value="1"/>
</dbReference>
<keyword evidence="4 7" id="KW-0378">Hydrolase</keyword>
<keyword evidence="6 7" id="KW-0665">Pyrimidine biosynthesis</keyword>
<dbReference type="GO" id="GO:0004038">
    <property type="term" value="F:allantoinase activity"/>
    <property type="evidence" value="ECO:0007669"/>
    <property type="project" value="TreeGrafter"/>
</dbReference>
<feature type="binding site" evidence="7">
    <location>
        <position position="234"/>
    </location>
    <ligand>
        <name>Zn(2+)</name>
        <dbReference type="ChEBI" id="CHEBI:29105"/>
        <label>2</label>
    </ligand>
</feature>
<feature type="binding site" evidence="7">
    <location>
        <position position="154"/>
    </location>
    <ligand>
        <name>Zn(2+)</name>
        <dbReference type="ChEBI" id="CHEBI:29105"/>
        <label>2</label>
    </ligand>
</feature>
<dbReference type="SUPFAM" id="SSF51556">
    <property type="entry name" value="Metallo-dependent hydrolases"/>
    <property type="match status" value="1"/>
</dbReference>
<evidence type="ECO:0000313" key="11">
    <source>
        <dbReference type="Proteomes" id="UP000005481"/>
    </source>
</evidence>
<feature type="binding site" evidence="7">
    <location>
        <position position="64"/>
    </location>
    <ligand>
        <name>Zn(2+)</name>
        <dbReference type="ChEBI" id="CHEBI:29105"/>
        <label>1</label>
    </ligand>
</feature>
<evidence type="ECO:0000256" key="2">
    <source>
        <dbReference type="ARBA" id="ARBA00010286"/>
    </source>
</evidence>
<dbReference type="UniPathway" id="UPA00070">
    <property type="reaction ID" value="UER00117"/>
</dbReference>
<dbReference type="STRING" id="861450.HMPREF0080_00113"/>
<feature type="binding site" evidence="7">
    <location>
        <position position="62"/>
    </location>
    <ligand>
        <name>Zn(2+)</name>
        <dbReference type="ChEBI" id="CHEBI:29105"/>
        <label>1</label>
    </ligand>
</feature>
<dbReference type="PROSITE" id="PS00483">
    <property type="entry name" value="DIHYDROOROTASE_2"/>
    <property type="match status" value="1"/>
</dbReference>
<dbReference type="InterPro" id="IPR011059">
    <property type="entry name" value="Metal-dep_hydrolase_composite"/>
</dbReference>
<dbReference type="NCBIfam" id="TIGR00857">
    <property type="entry name" value="pyrC_multi"/>
    <property type="match status" value="1"/>
</dbReference>
<dbReference type="PANTHER" id="PTHR43668:SF2">
    <property type="entry name" value="ALLANTOINASE"/>
    <property type="match status" value="1"/>
</dbReference>
<evidence type="ECO:0000256" key="3">
    <source>
        <dbReference type="ARBA" id="ARBA00022723"/>
    </source>
</evidence>
<evidence type="ECO:0000256" key="6">
    <source>
        <dbReference type="ARBA" id="ARBA00022975"/>
    </source>
</evidence>
<reference evidence="10 11" key="1">
    <citation type="submission" date="2011-08" db="EMBL/GenBank/DDBJ databases">
        <authorList>
            <person name="Weinstock G."/>
            <person name="Sodergren E."/>
            <person name="Clifton S."/>
            <person name="Fulton L."/>
            <person name="Fulton B."/>
            <person name="Courtney L."/>
            <person name="Fronick C."/>
            <person name="Harrison M."/>
            <person name="Strong C."/>
            <person name="Farmer C."/>
            <person name="Delahaunty K."/>
            <person name="Markovic C."/>
            <person name="Hall O."/>
            <person name="Minx P."/>
            <person name="Tomlinson C."/>
            <person name="Mitreva M."/>
            <person name="Hou S."/>
            <person name="Chen J."/>
            <person name="Wollam A."/>
            <person name="Pepin K.H."/>
            <person name="Johnson M."/>
            <person name="Bhonagiri V."/>
            <person name="Zhang X."/>
            <person name="Suruliraj S."/>
            <person name="Warren W."/>
            <person name="Chinwalla A."/>
            <person name="Mardis E.R."/>
            <person name="Wilson R.K."/>
        </authorList>
    </citation>
    <scope>NUCLEOTIDE SEQUENCE [LARGE SCALE GENOMIC DNA]</scope>
    <source>
        <strain evidence="10 11">F0357</strain>
    </source>
</reference>
<dbReference type="InterPro" id="IPR004722">
    <property type="entry name" value="DHOase"/>
</dbReference>
<feature type="binding site" evidence="7">
    <location>
        <position position="96"/>
    </location>
    <ligand>
        <name>substrate</name>
    </ligand>
</feature>
<feature type="domain" description="Dihydroorotase catalytic" evidence="9">
    <location>
        <begin position="52"/>
        <end position="238"/>
    </location>
</feature>
<accession>G9YEQ4</accession>
<feature type="domain" description="Amidohydrolase 3" evidence="8">
    <location>
        <begin position="336"/>
        <end position="423"/>
    </location>
</feature>
<dbReference type="Pfam" id="PF12890">
    <property type="entry name" value="DHOase"/>
    <property type="match status" value="1"/>
</dbReference>
<dbReference type="InterPro" id="IPR013108">
    <property type="entry name" value="Amidohydro_3"/>
</dbReference>
<dbReference type="eggNOG" id="COG0044">
    <property type="taxonomic scope" value="Bacteria"/>
</dbReference>
<dbReference type="MEROPS" id="M38.972"/>
<protein>
    <recommendedName>
        <fullName evidence="7">Dihydroorotase</fullName>
        <shortName evidence="7">DHOase</shortName>
        <ecNumber evidence="7">3.5.2.3</ecNumber>
    </recommendedName>
</protein>
<feature type="binding site" evidence="7">
    <location>
        <position position="181"/>
    </location>
    <ligand>
        <name>Zn(2+)</name>
        <dbReference type="ChEBI" id="CHEBI:29105"/>
        <label>2</label>
    </ligand>
</feature>
<feature type="active site" evidence="7">
    <location>
        <position position="307"/>
    </location>
</feature>
<dbReference type="InterPro" id="IPR050138">
    <property type="entry name" value="DHOase/Allantoinase_Hydrolase"/>
</dbReference>
<gene>
    <name evidence="7" type="primary">pyrC</name>
    <name evidence="10" type="ORF">HMPREF0080_00113</name>
</gene>
<feature type="binding site" evidence="7">
    <location>
        <begin position="64"/>
        <end position="66"/>
    </location>
    <ligand>
        <name>substrate</name>
    </ligand>
</feature>
<comment type="caution">
    <text evidence="10">The sequence shown here is derived from an EMBL/GenBank/DDBJ whole genome shotgun (WGS) entry which is preliminary data.</text>
</comment>
<dbReference type="HOGENOM" id="CLU_015572_1_0_9"/>
<dbReference type="AlphaFoldDB" id="G9YEQ4"/>
<dbReference type="CDD" id="cd01317">
    <property type="entry name" value="DHOase_IIa"/>
    <property type="match status" value="1"/>
</dbReference>
<evidence type="ECO:0000256" key="7">
    <source>
        <dbReference type="HAMAP-Rule" id="MF_00220"/>
    </source>
</evidence>
<evidence type="ECO:0000313" key="10">
    <source>
        <dbReference type="EMBL" id="EHM43857.1"/>
    </source>
</evidence>
<keyword evidence="11" id="KW-1185">Reference proteome</keyword>
<organism evidence="10 11">
    <name type="scientific">Anaeroglobus geminatus F0357</name>
    <dbReference type="NCBI Taxonomy" id="861450"/>
    <lineage>
        <taxon>Bacteria</taxon>
        <taxon>Bacillati</taxon>
        <taxon>Bacillota</taxon>
        <taxon>Negativicutes</taxon>
        <taxon>Veillonellales</taxon>
        <taxon>Veillonellaceae</taxon>
        <taxon>Anaeroglobus</taxon>
    </lineage>
</organism>
<feature type="binding site" evidence="7">
    <location>
        <position position="280"/>
    </location>
    <ligand>
        <name>substrate</name>
    </ligand>
</feature>
<dbReference type="Gene3D" id="2.30.40.10">
    <property type="entry name" value="Urease, subunit C, domain 1"/>
    <property type="match status" value="1"/>
</dbReference>
<evidence type="ECO:0000259" key="9">
    <source>
        <dbReference type="Pfam" id="PF12890"/>
    </source>
</evidence>
<dbReference type="InterPro" id="IPR024403">
    <property type="entry name" value="DHOase_cat"/>
</dbReference>
<name>G9YEQ4_9FIRM</name>
<comment type="cofactor">
    <cofactor evidence="7">
        <name>Zn(2+)</name>
        <dbReference type="ChEBI" id="CHEBI:29105"/>
    </cofactor>
    <text evidence="7">Binds 2 Zn(2+) ions per subunit.</text>
</comment>
<comment type="caution">
    <text evidence="7">Lacks conserved residue(s) required for the propagation of feature annotation.</text>
</comment>
<dbReference type="HAMAP" id="MF_00220_B">
    <property type="entry name" value="PyrC_classI_B"/>
    <property type="match status" value="1"/>
</dbReference>
<evidence type="ECO:0000259" key="8">
    <source>
        <dbReference type="Pfam" id="PF07969"/>
    </source>
</evidence>
<evidence type="ECO:0000256" key="4">
    <source>
        <dbReference type="ARBA" id="ARBA00022801"/>
    </source>
</evidence>
<dbReference type="Gene3D" id="3.20.20.140">
    <property type="entry name" value="Metal-dependent hydrolases"/>
    <property type="match status" value="1"/>
</dbReference>
<dbReference type="EC" id="3.5.2.3" evidence="7"/>
<comment type="similarity">
    <text evidence="2 7">Belongs to the metallo-dependent hydrolases superfamily. DHOase family. Class I DHOase subfamily.</text>
</comment>
<dbReference type="InterPro" id="IPR032466">
    <property type="entry name" value="Metal_Hydrolase"/>
</dbReference>
<keyword evidence="5 7" id="KW-0862">Zinc</keyword>
<dbReference type="Proteomes" id="UP000005481">
    <property type="component" value="Unassembled WGS sequence"/>
</dbReference>
<dbReference type="EMBL" id="AGCJ01000003">
    <property type="protein sequence ID" value="EHM43857.1"/>
    <property type="molecule type" value="Genomic_DNA"/>
</dbReference>
<dbReference type="GO" id="GO:0005737">
    <property type="term" value="C:cytoplasm"/>
    <property type="evidence" value="ECO:0007669"/>
    <property type="project" value="TreeGrafter"/>
</dbReference>
<dbReference type="GO" id="GO:0004151">
    <property type="term" value="F:dihydroorotase activity"/>
    <property type="evidence" value="ECO:0007669"/>
    <property type="project" value="UniProtKB-UniRule"/>
</dbReference>
<dbReference type="PANTHER" id="PTHR43668">
    <property type="entry name" value="ALLANTOINASE"/>
    <property type="match status" value="1"/>
</dbReference>
<evidence type="ECO:0000256" key="1">
    <source>
        <dbReference type="ARBA" id="ARBA00002368"/>
    </source>
</evidence>
<dbReference type="SUPFAM" id="SSF51338">
    <property type="entry name" value="Composite domain of metallo-dependent hydrolases"/>
    <property type="match status" value="1"/>
</dbReference>
<feature type="binding site" evidence="7">
    <location>
        <position position="307"/>
    </location>
    <ligand>
        <name>Zn(2+)</name>
        <dbReference type="ChEBI" id="CHEBI:29105"/>
        <label>1</label>
    </ligand>
</feature>
<comment type="pathway">
    <text evidence="7">Pyrimidine metabolism; UMP biosynthesis via de novo pathway; (S)-dihydroorotate from bicarbonate: step 3/3.</text>
</comment>